<sequence length="267" mass="30725">MKTRIEQEFVNYIEKYVSKNGHHLIIKITRESQFEEADAIEMFRKMDIKGMIIFPTEKETYNDAVLRLSLDKFPFVLIDRYMENILTYSVTSENKAGTLEAVSYLLNKGHKHIGLISPIITNTVTDERAKGFENAFLKRGTTINKNLWLTLSFNDISQNKTPKLIKEFLISKPEMTAIFTMNAELAVYTHLAISSLKSETGREIELLTFDSPGISGVTFIKQDIEKCSKKTVDLLLEQLEGIYEPKRMYVPVELILSERELLEKILT</sequence>
<dbReference type="PANTHER" id="PTHR30146:SF95">
    <property type="entry name" value="RIBOSE OPERON REPRESSOR"/>
    <property type="match status" value="1"/>
</dbReference>
<dbReference type="GO" id="GO:0000976">
    <property type="term" value="F:transcription cis-regulatory region binding"/>
    <property type="evidence" value="ECO:0007669"/>
    <property type="project" value="TreeGrafter"/>
</dbReference>
<dbReference type="PANTHER" id="PTHR30146">
    <property type="entry name" value="LACI-RELATED TRANSCRIPTIONAL REPRESSOR"/>
    <property type="match status" value="1"/>
</dbReference>
<dbReference type="InterPro" id="IPR028082">
    <property type="entry name" value="Peripla_BP_I"/>
</dbReference>
<feature type="domain" description="Periplasmic binding protein/LacI sugar binding" evidence="2">
    <location>
        <begin position="8"/>
        <end position="193"/>
    </location>
</feature>
<evidence type="ECO:0000313" key="4">
    <source>
        <dbReference type="Proteomes" id="UP000006316"/>
    </source>
</evidence>
<name>K6DT88_9BACI</name>
<dbReference type="Gene3D" id="3.40.50.2300">
    <property type="match status" value="2"/>
</dbReference>
<dbReference type="PATRIC" id="fig|1117379.3.peg.204"/>
<dbReference type="GO" id="GO:0003700">
    <property type="term" value="F:DNA-binding transcription factor activity"/>
    <property type="evidence" value="ECO:0007669"/>
    <property type="project" value="TreeGrafter"/>
</dbReference>
<dbReference type="eggNOG" id="COG1609">
    <property type="taxonomic scope" value="Bacteria"/>
</dbReference>
<dbReference type="SUPFAM" id="SSF53822">
    <property type="entry name" value="Periplasmic binding protein-like I"/>
    <property type="match status" value="1"/>
</dbReference>
<evidence type="ECO:0000256" key="1">
    <source>
        <dbReference type="ARBA" id="ARBA00022491"/>
    </source>
</evidence>
<dbReference type="InterPro" id="IPR001761">
    <property type="entry name" value="Peripla_BP/Lac1_sug-bd_dom"/>
</dbReference>
<dbReference type="EMBL" id="AJLS01000005">
    <property type="protein sequence ID" value="EKN71564.1"/>
    <property type="molecule type" value="Genomic_DNA"/>
</dbReference>
<dbReference type="Proteomes" id="UP000006316">
    <property type="component" value="Unassembled WGS sequence"/>
</dbReference>
<protein>
    <submittedName>
        <fullName evidence="3">GntR family transcriptional regulator with LacI sensor</fullName>
    </submittedName>
</protein>
<keyword evidence="1" id="KW-0678">Repressor</keyword>
<accession>K6DT88</accession>
<dbReference type="STRING" id="1117379.BABA_00980"/>
<comment type="caution">
    <text evidence="3">The sequence shown here is derived from an EMBL/GenBank/DDBJ whole genome shotgun (WGS) entry which is preliminary data.</text>
</comment>
<keyword evidence="4" id="KW-1185">Reference proteome</keyword>
<evidence type="ECO:0000259" key="2">
    <source>
        <dbReference type="Pfam" id="PF00532"/>
    </source>
</evidence>
<reference evidence="3 4" key="1">
    <citation type="journal article" date="2012" name="Front. Microbiol.">
        <title>Redundancy and modularity in membrane-associated dissimilatory nitrate reduction in Bacillus.</title>
        <authorList>
            <person name="Heylen K."/>
            <person name="Keltjens J."/>
        </authorList>
    </citation>
    <scope>NUCLEOTIDE SEQUENCE [LARGE SCALE GENOMIC DNA]</scope>
    <source>
        <strain evidence="4">LMG 21833T</strain>
    </source>
</reference>
<proteinExistence type="predicted"/>
<dbReference type="CDD" id="cd06267">
    <property type="entry name" value="PBP1_LacI_sugar_binding-like"/>
    <property type="match status" value="1"/>
</dbReference>
<dbReference type="AlphaFoldDB" id="K6DT88"/>
<dbReference type="Pfam" id="PF00532">
    <property type="entry name" value="Peripla_BP_1"/>
    <property type="match status" value="1"/>
</dbReference>
<organism evidence="3 4">
    <name type="scientific">Neobacillus bataviensis LMG 21833</name>
    <dbReference type="NCBI Taxonomy" id="1117379"/>
    <lineage>
        <taxon>Bacteria</taxon>
        <taxon>Bacillati</taxon>
        <taxon>Bacillota</taxon>
        <taxon>Bacilli</taxon>
        <taxon>Bacillales</taxon>
        <taxon>Bacillaceae</taxon>
        <taxon>Neobacillus</taxon>
    </lineage>
</organism>
<evidence type="ECO:0000313" key="3">
    <source>
        <dbReference type="EMBL" id="EKN71564.1"/>
    </source>
</evidence>
<gene>
    <name evidence="3" type="ORF">BABA_00980</name>
</gene>